<feature type="chain" id="PRO_5004207723" evidence="2">
    <location>
        <begin position="22"/>
        <end position="295"/>
    </location>
</feature>
<feature type="signal peptide" evidence="2">
    <location>
        <begin position="1"/>
        <end position="21"/>
    </location>
</feature>
<dbReference type="EMBL" id="CP000248">
    <property type="protein sequence ID" value="ABD27517.1"/>
    <property type="molecule type" value="Genomic_DNA"/>
</dbReference>
<evidence type="ECO:0000313" key="5">
    <source>
        <dbReference type="Proteomes" id="UP000009134"/>
    </source>
</evidence>
<dbReference type="InterPro" id="IPR029021">
    <property type="entry name" value="Prot-tyrosine_phosphatase-like"/>
</dbReference>
<reference evidence="5" key="1">
    <citation type="submission" date="2006-01" db="EMBL/GenBank/DDBJ databases">
        <title>Complete sequence of Novosphingobium aromaticivorans DSM 12444.</title>
        <authorList>
            <consortium name="US DOE Joint Genome Institute"/>
            <person name="Copeland A."/>
            <person name="Lucas S."/>
            <person name="Lapidus A."/>
            <person name="Barry K."/>
            <person name="Detter J.C."/>
            <person name="Glavina T."/>
            <person name="Hammon N."/>
            <person name="Israni S."/>
            <person name="Pitluck S."/>
            <person name="Chain P."/>
            <person name="Malfatti S."/>
            <person name="Shin M."/>
            <person name="Vergez L."/>
            <person name="Schmutz J."/>
            <person name="Larimer F."/>
            <person name="Land M."/>
            <person name="Kyrpides N."/>
            <person name="Ivanova N."/>
            <person name="Fredrickson J."/>
            <person name="Balkwill D."/>
            <person name="Romine M.F."/>
            <person name="Richardson P."/>
        </authorList>
    </citation>
    <scope>NUCLEOTIDE SEQUENCE [LARGE SCALE GENOMIC DNA]</scope>
    <source>
        <strain evidence="5">ATCC 700278 / DSM 12444 / CCUG 56034 / CIP 105152 / NBRC 16084 / F199</strain>
    </source>
</reference>
<dbReference type="PROSITE" id="PS51257">
    <property type="entry name" value="PROKAR_LIPOPROTEIN"/>
    <property type="match status" value="1"/>
</dbReference>
<dbReference type="InterPro" id="IPR016130">
    <property type="entry name" value="Tyr_Pase_AS"/>
</dbReference>
<evidence type="ECO:0000259" key="3">
    <source>
        <dbReference type="PROSITE" id="PS50056"/>
    </source>
</evidence>
<dbReference type="Gene3D" id="3.90.190.10">
    <property type="entry name" value="Protein tyrosine phosphatase superfamily"/>
    <property type="match status" value="1"/>
</dbReference>
<comment type="similarity">
    <text evidence="1">Belongs to the protein-tyrosine phosphatase family.</text>
</comment>
<keyword evidence="5" id="KW-1185">Reference proteome</keyword>
<gene>
    <name evidence="4" type="ordered locus">Saro_3082</name>
</gene>
<dbReference type="Proteomes" id="UP000009134">
    <property type="component" value="Chromosome"/>
</dbReference>
<dbReference type="AlphaFoldDB" id="Q2G3Q6"/>
<keyword evidence="2" id="KW-0732">Signal</keyword>
<dbReference type="PANTHER" id="PTHR31126:SF1">
    <property type="entry name" value="TYROSINE SPECIFIC PROTEIN PHOSPHATASES DOMAIN-CONTAINING PROTEIN"/>
    <property type="match status" value="1"/>
</dbReference>
<dbReference type="GO" id="GO:0004721">
    <property type="term" value="F:phosphoprotein phosphatase activity"/>
    <property type="evidence" value="ECO:0007669"/>
    <property type="project" value="InterPro"/>
</dbReference>
<dbReference type="KEGG" id="nar:Saro_3082"/>
<dbReference type="HOGENOM" id="CLU_057546_0_0_5"/>
<dbReference type="PROSITE" id="PS00383">
    <property type="entry name" value="TYR_PHOSPHATASE_1"/>
    <property type="match status" value="1"/>
</dbReference>
<evidence type="ECO:0000256" key="2">
    <source>
        <dbReference type="SAM" id="SignalP"/>
    </source>
</evidence>
<dbReference type="PANTHER" id="PTHR31126">
    <property type="entry name" value="TYROSINE-PROTEIN PHOSPHATASE"/>
    <property type="match status" value="1"/>
</dbReference>
<dbReference type="Pfam" id="PF13350">
    <property type="entry name" value="Y_phosphatase3"/>
    <property type="match status" value="1"/>
</dbReference>
<evidence type="ECO:0000313" key="4">
    <source>
        <dbReference type="EMBL" id="ABD27517.1"/>
    </source>
</evidence>
<feature type="domain" description="Tyrosine specific protein phosphatases" evidence="3">
    <location>
        <begin position="164"/>
        <end position="192"/>
    </location>
</feature>
<dbReference type="SUPFAM" id="SSF52799">
    <property type="entry name" value="(Phosphotyrosine protein) phosphatases II"/>
    <property type="match status" value="1"/>
</dbReference>
<dbReference type="STRING" id="279238.Saro_3082"/>
<organism evidence="4 5">
    <name type="scientific">Novosphingobium aromaticivorans (strain ATCC 700278 / DSM 12444 / CCUG 56034 / CIP 105152 / NBRC 16084 / F199)</name>
    <dbReference type="NCBI Taxonomy" id="279238"/>
    <lineage>
        <taxon>Bacteria</taxon>
        <taxon>Pseudomonadati</taxon>
        <taxon>Pseudomonadota</taxon>
        <taxon>Alphaproteobacteria</taxon>
        <taxon>Sphingomonadales</taxon>
        <taxon>Sphingomonadaceae</taxon>
        <taxon>Novosphingobium</taxon>
    </lineage>
</organism>
<accession>Q2G3Q6</accession>
<name>Q2G3Q6_NOVAD</name>
<dbReference type="RefSeq" id="WP_011446721.1">
    <property type="nucleotide sequence ID" value="NC_007794.1"/>
</dbReference>
<dbReference type="InterPro" id="IPR026893">
    <property type="entry name" value="Tyr/Ser_Pase_IphP-type"/>
</dbReference>
<dbReference type="PROSITE" id="PS50056">
    <property type="entry name" value="TYR_PHOSPHATASE_2"/>
    <property type="match status" value="1"/>
</dbReference>
<sequence length="295" mass="31653">MKRMLVAGLALLLSGACAPLADTGLASAPTARSVTALSQHSLHLASAPNFRDIGGYRTQDGRLVRQGIAYRSDQLDRLGDADLAAIASLRPSVVVDLRTKTERDREPDRVPAGARHLVLDVAADSTQSLGGDMRQAMAQIASGQGEALLVDANREFVTLPSARRSYATLIRLMLDSDGPVVFHCTAGKDRTGWATAVVLTLLGVPRATVMEDYLLSNARLADKNRATLAALARSGSGIDPAYLQPVLTVQPRYIEAAFDEVDHAYGSFDNYARAGLGLSDAELQRLRARFLTRAR</sequence>
<dbReference type="InterPro" id="IPR000387">
    <property type="entry name" value="Tyr_Pase_dom"/>
</dbReference>
<evidence type="ECO:0000256" key="1">
    <source>
        <dbReference type="ARBA" id="ARBA00009580"/>
    </source>
</evidence>
<protein>
    <submittedName>
        <fullName evidence="4">Protein tyrosine/serine phosphatase</fullName>
    </submittedName>
</protein>
<proteinExistence type="inferred from homology"/>
<dbReference type="eggNOG" id="COG2365">
    <property type="taxonomic scope" value="Bacteria"/>
</dbReference>